<dbReference type="Proteomes" id="UP000202259">
    <property type="component" value="Chromosome"/>
</dbReference>
<name>A0A222GAA9_9GAMM</name>
<keyword evidence="2" id="KW-1185">Reference proteome</keyword>
<dbReference type="KEGG" id="cber:B5D82_14190"/>
<organism evidence="1 2">
    <name type="scientific">Cognaticolwellia beringensis</name>
    <dbReference type="NCBI Taxonomy" id="1967665"/>
    <lineage>
        <taxon>Bacteria</taxon>
        <taxon>Pseudomonadati</taxon>
        <taxon>Pseudomonadota</taxon>
        <taxon>Gammaproteobacteria</taxon>
        <taxon>Alteromonadales</taxon>
        <taxon>Colwelliaceae</taxon>
        <taxon>Cognaticolwellia</taxon>
    </lineage>
</organism>
<dbReference type="EMBL" id="CP020465">
    <property type="protein sequence ID" value="ASP48815.1"/>
    <property type="molecule type" value="Genomic_DNA"/>
</dbReference>
<protein>
    <submittedName>
        <fullName evidence="1">Uncharacterized protein</fullName>
    </submittedName>
</protein>
<dbReference type="AlphaFoldDB" id="A0A222GAA9"/>
<proteinExistence type="predicted"/>
<gene>
    <name evidence="1" type="ORF">B5D82_14190</name>
</gene>
<accession>A0A222GAA9</accession>
<evidence type="ECO:0000313" key="2">
    <source>
        <dbReference type="Proteomes" id="UP000202259"/>
    </source>
</evidence>
<reference evidence="1 2" key="1">
    <citation type="submission" date="2017-08" db="EMBL/GenBank/DDBJ databases">
        <title>Complete genome of Colwellia sp. NB097-1, a psychrophile bacterium ioslated from Bering Sea.</title>
        <authorList>
            <person name="Chen X."/>
        </authorList>
    </citation>
    <scope>NUCLEOTIDE SEQUENCE [LARGE SCALE GENOMIC DNA]</scope>
    <source>
        <strain evidence="1 2">NB097-1</strain>
    </source>
</reference>
<evidence type="ECO:0000313" key="1">
    <source>
        <dbReference type="EMBL" id="ASP48815.1"/>
    </source>
</evidence>
<sequence>MSVLGEHNVRFSKIKLKVIIDIYGRITREAAISIQSACAFNVLTIGWRKGFPKLVCFALLHWHE</sequence>